<dbReference type="AlphaFoldDB" id="A0A8H3YMM8"/>
<keyword evidence="3" id="KW-1185">Reference proteome</keyword>
<accession>A0A8H3YMM8</accession>
<reference evidence="2 3" key="1">
    <citation type="submission" date="2019-07" db="EMBL/GenBank/DDBJ databases">
        <title>Venturia inaequalis Genome Resource.</title>
        <authorList>
            <person name="Lichtner F.J."/>
        </authorList>
    </citation>
    <scope>NUCLEOTIDE SEQUENCE [LARGE SCALE GENOMIC DNA]</scope>
    <source>
        <strain evidence="2 3">DMI_063113</strain>
    </source>
</reference>
<gene>
    <name evidence="2" type="ORF">EG327_011854</name>
</gene>
<sequence>MDNAPTVESEARDADRYSEIIQQLMITQQNQSALLEQQAAQLTDAANGLKKADTAYNTIKSDNDSLKAFMKSFQERYLAGSASGPDDTAYGPREWKPPH</sequence>
<evidence type="ECO:0000313" key="3">
    <source>
        <dbReference type="Proteomes" id="UP000490939"/>
    </source>
</evidence>
<organism evidence="2 3">
    <name type="scientific">Venturia inaequalis</name>
    <name type="common">Apple scab fungus</name>
    <dbReference type="NCBI Taxonomy" id="5025"/>
    <lineage>
        <taxon>Eukaryota</taxon>
        <taxon>Fungi</taxon>
        <taxon>Dikarya</taxon>
        <taxon>Ascomycota</taxon>
        <taxon>Pezizomycotina</taxon>
        <taxon>Dothideomycetes</taxon>
        <taxon>Pleosporomycetidae</taxon>
        <taxon>Venturiales</taxon>
        <taxon>Venturiaceae</taxon>
        <taxon>Venturia</taxon>
    </lineage>
</organism>
<proteinExistence type="predicted"/>
<protein>
    <submittedName>
        <fullName evidence="2">Uncharacterized protein</fullName>
    </submittedName>
</protein>
<evidence type="ECO:0000256" key="1">
    <source>
        <dbReference type="SAM" id="MobiDB-lite"/>
    </source>
</evidence>
<dbReference type="EMBL" id="WNWR01000995">
    <property type="protein sequence ID" value="KAE9966400.1"/>
    <property type="molecule type" value="Genomic_DNA"/>
</dbReference>
<name>A0A8H3YMM8_VENIN</name>
<dbReference type="Proteomes" id="UP000490939">
    <property type="component" value="Unassembled WGS sequence"/>
</dbReference>
<evidence type="ECO:0000313" key="2">
    <source>
        <dbReference type="EMBL" id="KAE9966400.1"/>
    </source>
</evidence>
<feature type="region of interest" description="Disordered" evidence="1">
    <location>
        <begin position="78"/>
        <end position="99"/>
    </location>
</feature>
<comment type="caution">
    <text evidence="2">The sequence shown here is derived from an EMBL/GenBank/DDBJ whole genome shotgun (WGS) entry which is preliminary data.</text>
</comment>